<keyword evidence="1" id="KW-0812">Transmembrane</keyword>
<protein>
    <submittedName>
        <fullName evidence="2">Uncharacterized protein</fullName>
    </submittedName>
</protein>
<proteinExistence type="predicted"/>
<evidence type="ECO:0000256" key="1">
    <source>
        <dbReference type="SAM" id="Phobius"/>
    </source>
</evidence>
<organism evidence="2">
    <name type="scientific">marine metagenome</name>
    <dbReference type="NCBI Taxonomy" id="408172"/>
    <lineage>
        <taxon>unclassified sequences</taxon>
        <taxon>metagenomes</taxon>
        <taxon>ecological metagenomes</taxon>
    </lineage>
</organism>
<sequence length="30" mass="3400">MDILDVILVSIVVVGISGPLIYRWWTGRDL</sequence>
<gene>
    <name evidence="2" type="ORF">METZ01_LOCUS329419</name>
</gene>
<reference evidence="2" key="1">
    <citation type="submission" date="2018-05" db="EMBL/GenBank/DDBJ databases">
        <authorList>
            <person name="Lanie J.A."/>
            <person name="Ng W.-L."/>
            <person name="Kazmierczak K.M."/>
            <person name="Andrzejewski T.M."/>
            <person name="Davidsen T.M."/>
            <person name="Wayne K.J."/>
            <person name="Tettelin H."/>
            <person name="Glass J.I."/>
            <person name="Rusch D."/>
            <person name="Podicherti R."/>
            <person name="Tsui H.-C.T."/>
            <person name="Winkler M.E."/>
        </authorList>
    </citation>
    <scope>NUCLEOTIDE SEQUENCE</scope>
</reference>
<keyword evidence="1" id="KW-1133">Transmembrane helix</keyword>
<accession>A0A382PV77</accession>
<dbReference type="EMBL" id="UINC01109625">
    <property type="protein sequence ID" value="SVC76565.1"/>
    <property type="molecule type" value="Genomic_DNA"/>
</dbReference>
<feature type="transmembrane region" description="Helical" evidence="1">
    <location>
        <begin position="6"/>
        <end position="25"/>
    </location>
</feature>
<evidence type="ECO:0000313" key="2">
    <source>
        <dbReference type="EMBL" id="SVC76565.1"/>
    </source>
</evidence>
<name>A0A382PV77_9ZZZZ</name>
<dbReference type="AlphaFoldDB" id="A0A382PV77"/>
<keyword evidence="1" id="KW-0472">Membrane</keyword>